<organism evidence="1 2">
    <name type="scientific">Pseudonocardia ailaonensis</name>
    <dbReference type="NCBI Taxonomy" id="367279"/>
    <lineage>
        <taxon>Bacteria</taxon>
        <taxon>Bacillati</taxon>
        <taxon>Actinomycetota</taxon>
        <taxon>Actinomycetes</taxon>
        <taxon>Pseudonocardiales</taxon>
        <taxon>Pseudonocardiaceae</taxon>
        <taxon>Pseudonocardia</taxon>
    </lineage>
</organism>
<evidence type="ECO:0000313" key="1">
    <source>
        <dbReference type="EMBL" id="GAA1874266.1"/>
    </source>
</evidence>
<gene>
    <name evidence="1" type="ORF">GCM10009836_64190</name>
</gene>
<reference evidence="1 2" key="1">
    <citation type="journal article" date="2019" name="Int. J. Syst. Evol. Microbiol.">
        <title>The Global Catalogue of Microorganisms (GCM) 10K type strain sequencing project: providing services to taxonomists for standard genome sequencing and annotation.</title>
        <authorList>
            <consortium name="The Broad Institute Genomics Platform"/>
            <consortium name="The Broad Institute Genome Sequencing Center for Infectious Disease"/>
            <person name="Wu L."/>
            <person name="Ma J."/>
        </authorList>
    </citation>
    <scope>NUCLEOTIDE SEQUENCE [LARGE SCALE GENOMIC DNA]</scope>
    <source>
        <strain evidence="1 2">JCM 16009</strain>
    </source>
</reference>
<proteinExistence type="predicted"/>
<comment type="caution">
    <text evidence="1">The sequence shown here is derived from an EMBL/GenBank/DDBJ whole genome shotgun (WGS) entry which is preliminary data.</text>
</comment>
<dbReference type="RefSeq" id="WP_344425820.1">
    <property type="nucleotide sequence ID" value="NZ_BAAAQK010000027.1"/>
</dbReference>
<evidence type="ECO:0000313" key="2">
    <source>
        <dbReference type="Proteomes" id="UP001500449"/>
    </source>
</evidence>
<name>A0ABN2NLJ8_9PSEU</name>
<dbReference type="EMBL" id="BAAAQK010000027">
    <property type="protein sequence ID" value="GAA1874266.1"/>
    <property type="molecule type" value="Genomic_DNA"/>
</dbReference>
<keyword evidence="2" id="KW-1185">Reference proteome</keyword>
<sequence>MSDATTVAAAASSKDPHVGLAAVAALRALQESLEELQVGSARSQGWSWAQIAGVLQVSKQAVHKKYSRLGY</sequence>
<dbReference type="Proteomes" id="UP001500449">
    <property type="component" value="Unassembled WGS sequence"/>
</dbReference>
<accession>A0ABN2NLJ8</accession>
<protein>
    <submittedName>
        <fullName evidence="1">Sigma factor-like helix-turn-helix DNA-binding protein</fullName>
    </submittedName>
</protein>